<name>A0A561UNH6_9ACTN</name>
<dbReference type="OrthoDB" id="164800at2"/>
<dbReference type="CDD" id="cd04301">
    <property type="entry name" value="NAT_SF"/>
    <property type="match status" value="1"/>
</dbReference>
<accession>A0A561UNH6</accession>
<protein>
    <submittedName>
        <fullName evidence="2">Putative N-acetyltransferase YhbS</fullName>
    </submittedName>
</protein>
<dbReference type="EMBL" id="VIWT01000001">
    <property type="protein sequence ID" value="TWG00910.1"/>
    <property type="molecule type" value="Genomic_DNA"/>
</dbReference>
<dbReference type="SUPFAM" id="SSF55729">
    <property type="entry name" value="Acyl-CoA N-acyltransferases (Nat)"/>
    <property type="match status" value="1"/>
</dbReference>
<keyword evidence="3" id="KW-1185">Reference proteome</keyword>
<dbReference type="RefSeq" id="WP_145906940.1">
    <property type="nucleotide sequence ID" value="NZ_BAAAMZ010000003.1"/>
</dbReference>
<keyword evidence="2" id="KW-0808">Transferase</keyword>
<comment type="caution">
    <text evidence="2">The sequence shown here is derived from an EMBL/GenBank/DDBJ whole genome shotgun (WGS) entry which is preliminary data.</text>
</comment>
<sequence>MDKDAALALYDRELRREAGPMEPGAVVERDGSVVRHVAAANGWSAVLWSDLDEAGADAAIAAQVARFTELGQEFEWKHHDHDRPADLPERLLAAGFTAEPAETVMVAETAAQAVPVELPAGVHLRTENDEEALRLVAEVHRVAFEDDPSRLVERLRVQLAEAPDTLRLVVAMAGDRPVSAARLETVPGVSFAGLWSGGTLPEWRGRGIYRALVAHRAAVAAELGYPYLQVDAAPTSRPILQRLGFTPLTVTTPFTFTP</sequence>
<dbReference type="InterPro" id="IPR000182">
    <property type="entry name" value="GNAT_dom"/>
</dbReference>
<feature type="domain" description="N-acetyltransferase" evidence="1">
    <location>
        <begin position="122"/>
        <end position="258"/>
    </location>
</feature>
<dbReference type="Gene3D" id="3.40.630.30">
    <property type="match status" value="1"/>
</dbReference>
<evidence type="ECO:0000259" key="1">
    <source>
        <dbReference type="PROSITE" id="PS51186"/>
    </source>
</evidence>
<evidence type="ECO:0000313" key="2">
    <source>
        <dbReference type="EMBL" id="TWG00910.1"/>
    </source>
</evidence>
<dbReference type="Proteomes" id="UP000317940">
    <property type="component" value="Unassembled WGS sequence"/>
</dbReference>
<dbReference type="AlphaFoldDB" id="A0A561UNH6"/>
<dbReference type="GO" id="GO:0016747">
    <property type="term" value="F:acyltransferase activity, transferring groups other than amino-acyl groups"/>
    <property type="evidence" value="ECO:0007669"/>
    <property type="project" value="InterPro"/>
</dbReference>
<reference evidence="2 3" key="1">
    <citation type="submission" date="2019-06" db="EMBL/GenBank/DDBJ databases">
        <title>Sequencing the genomes of 1000 actinobacteria strains.</title>
        <authorList>
            <person name="Klenk H.-P."/>
        </authorList>
    </citation>
    <scope>NUCLEOTIDE SEQUENCE [LARGE SCALE GENOMIC DNA]</scope>
    <source>
        <strain evidence="2 3">DSM 44826</strain>
    </source>
</reference>
<dbReference type="PROSITE" id="PS51186">
    <property type="entry name" value="GNAT"/>
    <property type="match status" value="1"/>
</dbReference>
<gene>
    <name evidence="2" type="ORF">FHX73_114791</name>
</gene>
<proteinExistence type="predicted"/>
<dbReference type="InterPro" id="IPR016181">
    <property type="entry name" value="Acyl_CoA_acyltransferase"/>
</dbReference>
<dbReference type="Pfam" id="PF00583">
    <property type="entry name" value="Acetyltransf_1"/>
    <property type="match status" value="1"/>
</dbReference>
<organism evidence="2 3">
    <name type="scientific">Kitasatospora viridis</name>
    <dbReference type="NCBI Taxonomy" id="281105"/>
    <lineage>
        <taxon>Bacteria</taxon>
        <taxon>Bacillati</taxon>
        <taxon>Actinomycetota</taxon>
        <taxon>Actinomycetes</taxon>
        <taxon>Kitasatosporales</taxon>
        <taxon>Streptomycetaceae</taxon>
        <taxon>Kitasatospora</taxon>
    </lineage>
</organism>
<evidence type="ECO:0000313" key="3">
    <source>
        <dbReference type="Proteomes" id="UP000317940"/>
    </source>
</evidence>